<proteinExistence type="predicted"/>
<gene>
    <name evidence="3" type="ORF">VTL71DRAFT_9948</name>
</gene>
<dbReference type="PANTHER" id="PTHR35896">
    <property type="entry name" value="IG-LIKE DOMAIN-CONTAINING PROTEIN"/>
    <property type="match status" value="1"/>
</dbReference>
<comment type="caution">
    <text evidence="3">The sequence shown here is derived from an EMBL/GenBank/DDBJ whole genome shotgun (WGS) entry which is preliminary data.</text>
</comment>
<protein>
    <submittedName>
        <fullName evidence="3">Uncharacterized protein</fullName>
    </submittedName>
</protein>
<dbReference type="EMBL" id="JAZHXI010000024">
    <property type="protein sequence ID" value="KAL2060126.1"/>
    <property type="molecule type" value="Genomic_DNA"/>
</dbReference>
<keyword evidence="4" id="KW-1185">Reference proteome</keyword>
<keyword evidence="2" id="KW-0812">Transmembrane</keyword>
<organism evidence="3 4">
    <name type="scientific">Oculimacula yallundae</name>
    <dbReference type="NCBI Taxonomy" id="86028"/>
    <lineage>
        <taxon>Eukaryota</taxon>
        <taxon>Fungi</taxon>
        <taxon>Dikarya</taxon>
        <taxon>Ascomycota</taxon>
        <taxon>Pezizomycotina</taxon>
        <taxon>Leotiomycetes</taxon>
        <taxon>Helotiales</taxon>
        <taxon>Ploettnerulaceae</taxon>
        <taxon>Oculimacula</taxon>
    </lineage>
</organism>
<dbReference type="Proteomes" id="UP001595075">
    <property type="component" value="Unassembled WGS sequence"/>
</dbReference>
<evidence type="ECO:0000256" key="2">
    <source>
        <dbReference type="SAM" id="Phobius"/>
    </source>
</evidence>
<reference evidence="3 4" key="1">
    <citation type="journal article" date="2024" name="Commun. Biol.">
        <title>Comparative genomic analysis of thermophilic fungi reveals convergent evolutionary adaptations and gene losses.</title>
        <authorList>
            <person name="Steindorff A.S."/>
            <person name="Aguilar-Pontes M.V."/>
            <person name="Robinson A.J."/>
            <person name="Andreopoulos B."/>
            <person name="LaButti K."/>
            <person name="Kuo A."/>
            <person name="Mondo S."/>
            <person name="Riley R."/>
            <person name="Otillar R."/>
            <person name="Haridas S."/>
            <person name="Lipzen A."/>
            <person name="Grimwood J."/>
            <person name="Schmutz J."/>
            <person name="Clum A."/>
            <person name="Reid I.D."/>
            <person name="Moisan M.C."/>
            <person name="Butler G."/>
            <person name="Nguyen T.T.M."/>
            <person name="Dewar K."/>
            <person name="Conant G."/>
            <person name="Drula E."/>
            <person name="Henrissat B."/>
            <person name="Hansel C."/>
            <person name="Singer S."/>
            <person name="Hutchinson M.I."/>
            <person name="de Vries R.P."/>
            <person name="Natvig D.O."/>
            <person name="Powell A.J."/>
            <person name="Tsang A."/>
            <person name="Grigoriev I.V."/>
        </authorList>
    </citation>
    <scope>NUCLEOTIDE SEQUENCE [LARGE SCALE GENOMIC DNA]</scope>
    <source>
        <strain evidence="3 4">CBS 494.80</strain>
    </source>
</reference>
<dbReference type="InterPro" id="IPR053008">
    <property type="entry name" value="Phomopsin_biosynth_assoc"/>
</dbReference>
<evidence type="ECO:0000313" key="4">
    <source>
        <dbReference type="Proteomes" id="UP001595075"/>
    </source>
</evidence>
<feature type="transmembrane region" description="Helical" evidence="2">
    <location>
        <begin position="45"/>
        <end position="69"/>
    </location>
</feature>
<name>A0ABR4BSD6_9HELO</name>
<keyword evidence="2" id="KW-0472">Membrane</keyword>
<sequence length="260" mass="29102">MTSAFESPQKSFDGDMSDDRLLQEPSDDCQPDHVWRSKIGPRTKICVGVTAIALIAIILIQASAITTLLQHQINTRDISRKKTSISTGNILHCGRSPEQAKALDCAFDIMDYSWTPRPCFHSSLSQHYLNLTLAQNLSFYLDSSHLQTLPISEILAGKHEYAFTTRIFHTTHCEYYLHRQTQVLMNGLGTSLMRNSSYGLHCLDEVMRPGDKEEGMFTGFHYERCALGLGYLDPSERRRPKGKLGKIVDGGAGNDLVLPP</sequence>
<evidence type="ECO:0000313" key="3">
    <source>
        <dbReference type="EMBL" id="KAL2060126.1"/>
    </source>
</evidence>
<dbReference type="PANTHER" id="PTHR35896:SF3">
    <property type="entry name" value="MAJOR FACILITATOR SUPERFAMILY TRANSPORTER"/>
    <property type="match status" value="1"/>
</dbReference>
<evidence type="ECO:0000256" key="1">
    <source>
        <dbReference type="SAM" id="MobiDB-lite"/>
    </source>
</evidence>
<accession>A0ABR4BSD6</accession>
<keyword evidence="2" id="KW-1133">Transmembrane helix</keyword>
<feature type="region of interest" description="Disordered" evidence="1">
    <location>
        <begin position="1"/>
        <end position="33"/>
    </location>
</feature>
<feature type="compositionally biased region" description="Polar residues" evidence="1">
    <location>
        <begin position="1"/>
        <end position="10"/>
    </location>
</feature>